<keyword evidence="2" id="KW-0732">Signal</keyword>
<dbReference type="Gene3D" id="3.40.390.10">
    <property type="entry name" value="Collagenase (Catalytic Domain)"/>
    <property type="match status" value="1"/>
</dbReference>
<organism evidence="3 4">
    <name type="scientific">Capnocytophaga gingivalis</name>
    <dbReference type="NCBI Taxonomy" id="1017"/>
    <lineage>
        <taxon>Bacteria</taxon>
        <taxon>Pseudomonadati</taxon>
        <taxon>Bacteroidota</taxon>
        <taxon>Flavobacteriia</taxon>
        <taxon>Flavobacteriales</taxon>
        <taxon>Flavobacteriaceae</taxon>
        <taxon>Capnocytophaga</taxon>
    </lineage>
</organism>
<sequence length="1052" mass="118982">MKTFFRCLFLWLSVQVVQAQEDVQTIYALFEQTAPQWSPQLPALKEPLLIRWQERKGTFNAKGYRTFVGYHQETFVGTLSLAEGLLYGEILYKGKSYQLMTSPKGKLEVILQKNARCGTTSSQGKEAQKQTIPQGIGFRNMFPQTDKDENDPPITQPTIYNSLYPKSLIHTDGVWRLYRLALPVDYSYYIMKTPFNKDKNKIRAFWYATETFLNELYGNDIGVHFEVIDDDRLIFTTPQSALFPSLINGNEVVDMGTITLNKHYDSKDYDLAVIITDFRQNYNGLAAVYAAYQTHQKANGAARPKGPSTIAHEIGHMFGADHTFSNGGEYSEKTETDSGQSIMSYGHEYARDFFSLVSVQIIRAFLGNSMAYYTDQARTQEAGKRVKDTGSNLVYGVKNENKPPILEQARLKREYVIPENTYFQFYLTGRDPEGDALTYMAHPADRRFHSSRSNAQFLTYKGTATPHIRFQEEWVEAEHNTFVQAKGTIFYRPGTFTFWIGVADHNPANPYHVPKYDVVETKVKIKKGKPFEIQNFDNGSYTHNRTYRAGERLTLHWQVDEQIFSPESKVRILLSDDSGKSYKYVLVEEAPNNGHCEVTLPNVAIGTTRGHFGKPKGKGIIKVEVIDGLAYALTTRSPYKQGGFMIEKDRQAPEPLQFVPTSLPQDISVKEEAAIPPAELPTVVGGCSAPQVSYQDRRNEVSYAPDVAIERIFTAKDSCGHTIEHIQLIRIGENKIGFPTSTPQEPTPKEPLTFVATTLPPQYVTLSCKEALPPPASIETQGGCDKITFSLSEQMIQKYCPELYTLKRTYTFVDQCQNRLTFEQYITKKDALPPVFVGELPQDKTIEQGAAIPLGQVLTAQDDCKGTFQVMPTQQKSEQKIVYQWVAQDDCGNQVTYTQTITILPKKEEPVPAPKPKPVPKPEPTPDPKPVPKPEPTPVPDPKPEPIPDSIEETREIAIYNAVSTQDNSQNYFKVEGYDIPTSMEVMIFNEMGLKVYESNHYQENGEVFRGYANVSGVVGKGQRLPQGTYFYILTCSHREQKEVRKGFLYVK</sequence>
<feature type="chain" id="PRO_5046551687" evidence="2">
    <location>
        <begin position="20"/>
        <end position="1052"/>
    </location>
</feature>
<accession>A0ABU5YAB0</accession>
<evidence type="ECO:0000256" key="1">
    <source>
        <dbReference type="SAM" id="MobiDB-lite"/>
    </source>
</evidence>
<dbReference type="EMBL" id="JAYKBV010000012">
    <property type="protein sequence ID" value="MEB3040879.1"/>
    <property type="molecule type" value="Genomic_DNA"/>
</dbReference>
<evidence type="ECO:0000256" key="2">
    <source>
        <dbReference type="SAM" id="SignalP"/>
    </source>
</evidence>
<feature type="region of interest" description="Disordered" evidence="1">
    <location>
        <begin position="906"/>
        <end position="949"/>
    </location>
</feature>
<name>A0ABU5YAB0_9FLAO</name>
<feature type="signal peptide" evidence="2">
    <location>
        <begin position="1"/>
        <end position="19"/>
    </location>
</feature>
<dbReference type="RefSeq" id="WP_323979705.1">
    <property type="nucleotide sequence ID" value="NZ_JAYKBV010000012.1"/>
</dbReference>
<dbReference type="SUPFAM" id="SSF55486">
    <property type="entry name" value="Metalloproteases ('zincins'), catalytic domain"/>
    <property type="match status" value="1"/>
</dbReference>
<dbReference type="Pfam" id="PF13585">
    <property type="entry name" value="CHU_C"/>
    <property type="match status" value="1"/>
</dbReference>
<reference evidence="3 4" key="1">
    <citation type="submission" date="2023-12" db="EMBL/GenBank/DDBJ databases">
        <title>Genomic sequences of Capnocytophaga and Parvimonas strains.</title>
        <authorList>
            <person name="Watt R.M."/>
            <person name="Wang M."/>
            <person name="Yang T."/>
            <person name="Tong W.M."/>
        </authorList>
    </citation>
    <scope>NUCLEOTIDE SEQUENCE [LARGE SCALE GENOMIC DNA]</scope>
    <source>
        <strain evidence="3 4">CCUG 13156</strain>
    </source>
</reference>
<evidence type="ECO:0000313" key="4">
    <source>
        <dbReference type="Proteomes" id="UP001324270"/>
    </source>
</evidence>
<comment type="caution">
    <text evidence="3">The sequence shown here is derived from an EMBL/GenBank/DDBJ whole genome shotgun (WGS) entry which is preliminary data.</text>
</comment>
<evidence type="ECO:0000313" key="3">
    <source>
        <dbReference type="EMBL" id="MEB3040879.1"/>
    </source>
</evidence>
<dbReference type="InterPro" id="IPR024079">
    <property type="entry name" value="MetalloPept_cat_dom_sf"/>
</dbReference>
<gene>
    <name evidence="3" type="ORF">VJJ49_09305</name>
</gene>
<proteinExistence type="predicted"/>
<protein>
    <submittedName>
        <fullName evidence="3">Gliding motility-associated C-terminal domain-containing protein</fullName>
    </submittedName>
</protein>
<keyword evidence="4" id="KW-1185">Reference proteome</keyword>
<dbReference type="Pfam" id="PF13582">
    <property type="entry name" value="Reprolysin_3"/>
    <property type="match status" value="1"/>
</dbReference>
<feature type="compositionally biased region" description="Pro residues" evidence="1">
    <location>
        <begin position="911"/>
        <end position="923"/>
    </location>
</feature>
<dbReference type="Proteomes" id="UP001324270">
    <property type="component" value="Unassembled WGS sequence"/>
</dbReference>